<dbReference type="Gene3D" id="1.20.120.850">
    <property type="entry name" value="SWI2/SNF2 ATPases, N-terminal domain"/>
    <property type="match status" value="1"/>
</dbReference>
<evidence type="ECO:0000256" key="1">
    <source>
        <dbReference type="ARBA" id="ARBA00022741"/>
    </source>
</evidence>
<organism evidence="7 8">
    <name type="scientific">Aureobasidium pullulans</name>
    <name type="common">Black yeast</name>
    <name type="synonym">Pullularia pullulans</name>
    <dbReference type="NCBI Taxonomy" id="5580"/>
    <lineage>
        <taxon>Eukaryota</taxon>
        <taxon>Fungi</taxon>
        <taxon>Dikarya</taxon>
        <taxon>Ascomycota</taxon>
        <taxon>Pezizomycotina</taxon>
        <taxon>Dothideomycetes</taxon>
        <taxon>Dothideomycetidae</taxon>
        <taxon>Dothideales</taxon>
        <taxon>Saccotheciaceae</taxon>
        <taxon>Aureobasidium</taxon>
    </lineage>
</organism>
<dbReference type="Gene3D" id="3.40.50.300">
    <property type="entry name" value="P-loop containing nucleotide triphosphate hydrolases"/>
    <property type="match status" value="1"/>
</dbReference>
<feature type="compositionally biased region" description="Low complexity" evidence="4">
    <location>
        <begin position="167"/>
        <end position="182"/>
    </location>
</feature>
<dbReference type="FunFam" id="3.40.50.10810:FF:000035">
    <property type="entry name" value="DsDNA-dependent ATPase (Rad54b)"/>
    <property type="match status" value="1"/>
</dbReference>
<feature type="compositionally biased region" description="Acidic residues" evidence="4">
    <location>
        <begin position="840"/>
        <end position="857"/>
    </location>
</feature>
<dbReference type="InterPro" id="IPR038718">
    <property type="entry name" value="SNF2-like_sf"/>
</dbReference>
<dbReference type="EMBL" id="QZAT01000188">
    <property type="protein sequence ID" value="THX22370.1"/>
    <property type="molecule type" value="Genomic_DNA"/>
</dbReference>
<evidence type="ECO:0000256" key="3">
    <source>
        <dbReference type="ARBA" id="ARBA00022840"/>
    </source>
</evidence>
<dbReference type="SUPFAM" id="SSF52540">
    <property type="entry name" value="P-loop containing nucleoside triphosphate hydrolases"/>
    <property type="match status" value="2"/>
</dbReference>
<evidence type="ECO:0008006" key="9">
    <source>
        <dbReference type="Google" id="ProtNLM"/>
    </source>
</evidence>
<dbReference type="Proteomes" id="UP000310374">
    <property type="component" value="Unassembled WGS sequence"/>
</dbReference>
<feature type="region of interest" description="Disordered" evidence="4">
    <location>
        <begin position="29"/>
        <end position="86"/>
    </location>
</feature>
<dbReference type="Pfam" id="PF00176">
    <property type="entry name" value="SNF2-rel_dom"/>
    <property type="match status" value="1"/>
</dbReference>
<dbReference type="InterPro" id="IPR000330">
    <property type="entry name" value="SNF2_N"/>
</dbReference>
<reference evidence="7 8" key="1">
    <citation type="submission" date="2018-10" db="EMBL/GenBank/DDBJ databases">
        <title>Fifty Aureobasidium pullulans genomes reveal a recombining polyextremotolerant generalist.</title>
        <authorList>
            <person name="Gostincar C."/>
            <person name="Turk M."/>
            <person name="Zajc J."/>
            <person name="Gunde-Cimerman N."/>
        </authorList>
    </citation>
    <scope>NUCLEOTIDE SEQUENCE [LARGE SCALE GENOMIC DNA]</scope>
    <source>
        <strain evidence="7 8">EXF-10081</strain>
    </source>
</reference>
<dbReference type="SMART" id="SM00490">
    <property type="entry name" value="HELICc"/>
    <property type="match status" value="1"/>
</dbReference>
<dbReference type="SMART" id="SM00487">
    <property type="entry name" value="DEXDc"/>
    <property type="match status" value="1"/>
</dbReference>
<feature type="compositionally biased region" description="Polar residues" evidence="4">
    <location>
        <begin position="35"/>
        <end position="44"/>
    </location>
</feature>
<gene>
    <name evidence="7" type="ORF">D6D12_09228</name>
</gene>
<dbReference type="Gene3D" id="3.40.50.10810">
    <property type="entry name" value="Tandem AAA-ATPase domain"/>
    <property type="match status" value="1"/>
</dbReference>
<sequence length="970" mass="106346">MASGNGRASTTRLPQPNSIFATMYRPFKSPLLTRPSGSAPQPVQESILERPSKRLKVTPQETQQPEQDGNSSDTACDSPERPSGDSVDARFTVLWRKITNKKNKIWDGDGILIVSQGYANLKDSDGRDIGRTVCKTPLLPGSTLTMSGKEIEIDSRISREEAKSMLPQKKAPKPAAVKPSAATRPSVPVARTPLKSVQTQKKPVSMLGKAAAEFGSTPKVERPTAVTMLSRPSAAFKSPMIDKTGVPLARTKSDGKTVCLPRHDPNEPNALVMKRPKQAPPGKHIVDVVVDPNLTKHLREHQRAGVSFLYECVMGMRPFVGEGAILADEMGLGKTLQTIALVWTLLKQNPIYEDGPVIKKALIVCPVTLINNWRKEFKKWLGNEKVGVMVAENNKTRLSDFTKGKSYNILIIGYEKLRNVQEELQQGIGVDIVIADEGHRLKTANNKSAMAIKSLNTERRIILSGTPIQNDLSEFYTMVDFVNPGLLKTYSSFKKQYESPILKSRTPGATAKDIEKGQACSEELASITGQFILRRTAEILSKYLPPKTEYVVYCRPTQVQKDVYEAVVSTGVLNIALKSSESAFQMINVLKKLCNSPKLLIKDAAEGEEGTVKSLLSKVPAKDLQSAGGSSKLQVLDEFLHLVRTKTQEKVVVVSNYTATLDMIGKLLTAMEYPHLRLDGSTPAKDRQGLVDKFNRTSANNCFVFLLSAKAGGVGLNLIGASRLVLFDIDWNPATDLQAMGRVHRDGQKHPVHIYRFLTKGALEEKIFQRQLTKQGLADSIVDNKANASSFSPEELRDLFTLDLREGCQTHDLLGCDCACDGAVAMSSDLTTSSPTSGSAEDDDEANDEGGDADEELPALPTFLRSSQIDPETQEHLRRQHNSALRGSLSPKKNGKKQTAMASLMQFSHLDAVKLRSELKEGGNEVDGEEEDGIIRVRERAEDAIADVVLRGLVCEESSRIDFVFAKTSG</sequence>
<dbReference type="GO" id="GO:0007131">
    <property type="term" value="P:reciprocal meiotic recombination"/>
    <property type="evidence" value="ECO:0007669"/>
    <property type="project" value="TreeGrafter"/>
</dbReference>
<evidence type="ECO:0000256" key="4">
    <source>
        <dbReference type="SAM" id="MobiDB-lite"/>
    </source>
</evidence>
<protein>
    <recommendedName>
        <fullName evidence="9">DNA repair and recombination protein RAD54B</fullName>
    </recommendedName>
</protein>
<dbReference type="GO" id="GO:0015616">
    <property type="term" value="F:DNA translocase activity"/>
    <property type="evidence" value="ECO:0007669"/>
    <property type="project" value="TreeGrafter"/>
</dbReference>
<evidence type="ECO:0000259" key="6">
    <source>
        <dbReference type="PROSITE" id="PS51194"/>
    </source>
</evidence>
<dbReference type="InterPro" id="IPR049730">
    <property type="entry name" value="SNF2/RAD54-like_C"/>
</dbReference>
<keyword evidence="1" id="KW-0547">Nucleotide-binding</keyword>
<dbReference type="CDD" id="cd18793">
    <property type="entry name" value="SF2_C_SNF"/>
    <property type="match status" value="1"/>
</dbReference>
<dbReference type="GO" id="GO:0016787">
    <property type="term" value="F:hydrolase activity"/>
    <property type="evidence" value="ECO:0007669"/>
    <property type="project" value="UniProtKB-KW"/>
</dbReference>
<comment type="caution">
    <text evidence="7">The sequence shown here is derived from an EMBL/GenBank/DDBJ whole genome shotgun (WGS) entry which is preliminary data.</text>
</comment>
<dbReference type="PANTHER" id="PTHR45629:SF7">
    <property type="entry name" value="DNA EXCISION REPAIR PROTEIN ERCC-6-RELATED"/>
    <property type="match status" value="1"/>
</dbReference>
<proteinExistence type="predicted"/>
<evidence type="ECO:0000313" key="8">
    <source>
        <dbReference type="Proteomes" id="UP000310374"/>
    </source>
</evidence>
<dbReference type="GO" id="GO:0005634">
    <property type="term" value="C:nucleus"/>
    <property type="evidence" value="ECO:0007669"/>
    <property type="project" value="TreeGrafter"/>
</dbReference>
<feature type="domain" description="Helicase ATP-binding" evidence="5">
    <location>
        <begin position="315"/>
        <end position="485"/>
    </location>
</feature>
<dbReference type="InterPro" id="IPR050496">
    <property type="entry name" value="SNF2_RAD54_helicase_repair"/>
</dbReference>
<dbReference type="PANTHER" id="PTHR45629">
    <property type="entry name" value="SNF2/RAD54 FAMILY MEMBER"/>
    <property type="match status" value="1"/>
</dbReference>
<name>A0AB74JFJ6_AURPU</name>
<feature type="compositionally biased region" description="Polar residues" evidence="4">
    <location>
        <begin position="59"/>
        <end position="75"/>
    </location>
</feature>
<dbReference type="PROSITE" id="PS51194">
    <property type="entry name" value="HELICASE_CTER"/>
    <property type="match status" value="1"/>
</dbReference>
<dbReference type="CDD" id="cd18004">
    <property type="entry name" value="DEXHc_RAD54"/>
    <property type="match status" value="1"/>
</dbReference>
<keyword evidence="3" id="KW-0067">ATP-binding</keyword>
<keyword evidence="2" id="KW-0378">Hydrolase</keyword>
<dbReference type="GO" id="GO:0005524">
    <property type="term" value="F:ATP binding"/>
    <property type="evidence" value="ECO:0007669"/>
    <property type="project" value="InterPro"/>
</dbReference>
<accession>A0AB74JFJ6</accession>
<dbReference type="InterPro" id="IPR014001">
    <property type="entry name" value="Helicase_ATP-bd"/>
</dbReference>
<evidence type="ECO:0000259" key="5">
    <source>
        <dbReference type="PROSITE" id="PS51192"/>
    </source>
</evidence>
<dbReference type="PROSITE" id="PS51192">
    <property type="entry name" value="HELICASE_ATP_BIND_1"/>
    <property type="match status" value="1"/>
</dbReference>
<dbReference type="InterPro" id="IPR027417">
    <property type="entry name" value="P-loop_NTPase"/>
</dbReference>
<dbReference type="Pfam" id="PF00271">
    <property type="entry name" value="Helicase_C"/>
    <property type="match status" value="1"/>
</dbReference>
<evidence type="ECO:0000256" key="2">
    <source>
        <dbReference type="ARBA" id="ARBA00022801"/>
    </source>
</evidence>
<dbReference type="AlphaFoldDB" id="A0AB74JFJ6"/>
<dbReference type="InterPro" id="IPR001650">
    <property type="entry name" value="Helicase_C-like"/>
</dbReference>
<feature type="region of interest" description="Disordered" evidence="4">
    <location>
        <begin position="1"/>
        <end position="20"/>
    </location>
</feature>
<feature type="domain" description="Helicase C-terminal" evidence="6">
    <location>
        <begin position="635"/>
        <end position="800"/>
    </location>
</feature>
<evidence type="ECO:0000313" key="7">
    <source>
        <dbReference type="EMBL" id="THX22370.1"/>
    </source>
</evidence>
<feature type="region of interest" description="Disordered" evidence="4">
    <location>
        <begin position="163"/>
        <end position="187"/>
    </location>
</feature>
<feature type="compositionally biased region" description="Polar residues" evidence="4">
    <location>
        <begin position="829"/>
        <end position="839"/>
    </location>
</feature>
<feature type="region of interest" description="Disordered" evidence="4">
    <location>
        <begin position="829"/>
        <end position="897"/>
    </location>
</feature>
<dbReference type="GO" id="GO:0000724">
    <property type="term" value="P:double-strand break repair via homologous recombination"/>
    <property type="evidence" value="ECO:0007669"/>
    <property type="project" value="TreeGrafter"/>
</dbReference>